<organism evidence="1 2">
    <name type="scientific">Pseudomonas savastanoi pv. glycinea str. race 4</name>
    <dbReference type="NCBI Taxonomy" id="875330"/>
    <lineage>
        <taxon>Bacteria</taxon>
        <taxon>Pseudomonadati</taxon>
        <taxon>Pseudomonadota</taxon>
        <taxon>Gammaproteobacteria</taxon>
        <taxon>Pseudomonadales</taxon>
        <taxon>Pseudomonadaceae</taxon>
        <taxon>Pseudomonas</taxon>
    </lineage>
</organism>
<feature type="non-terminal residue" evidence="1">
    <location>
        <position position="1"/>
    </location>
</feature>
<comment type="caution">
    <text evidence="1">The sequence shown here is derived from an EMBL/GenBank/DDBJ whole genome shotgun (WGS) entry which is preliminary data.</text>
</comment>
<dbReference type="HOGENOM" id="CLU_3352859_0_0_6"/>
<feature type="non-terminal residue" evidence="1">
    <location>
        <position position="36"/>
    </location>
</feature>
<reference evidence="1 2" key="1">
    <citation type="journal article" date="2011" name="PLoS Pathog.">
        <title>Dynamic evolution of pathogenicity revealed by sequencing and comparative genomics of 19 Pseudomonas syringae isolates.</title>
        <authorList>
            <person name="Baltrus D.A."/>
            <person name="Nishimura M.T."/>
            <person name="Romanchuk A."/>
            <person name="Chang J.H."/>
            <person name="Mukhtar M.S."/>
            <person name="Cherkis K."/>
            <person name="Roach J."/>
            <person name="Grant S.R."/>
            <person name="Jones C.D."/>
            <person name="Dangl J.L."/>
        </authorList>
    </citation>
    <scope>NUCLEOTIDE SEQUENCE [LARGE SCALE GENOMIC DNA]</scope>
    <source>
        <strain evidence="2">race 4</strain>
    </source>
</reference>
<sequence length="36" mass="3721">GLGLNVFAGPPADGQLLIDCSHNLFLVALAYGVAFF</sequence>
<dbReference type="AlphaFoldDB" id="F3CJ67"/>
<accession>F3CJ67</accession>
<dbReference type="Proteomes" id="UP000005466">
    <property type="component" value="Unassembled WGS sequence"/>
</dbReference>
<protein>
    <submittedName>
        <fullName evidence="1">GGDEF domain/EAL domain-containing protein</fullName>
    </submittedName>
</protein>
<dbReference type="EMBL" id="ADWY01003884">
    <property type="protein sequence ID" value="EGH19309.1"/>
    <property type="molecule type" value="Genomic_DNA"/>
</dbReference>
<name>F3CJ67_PSESG</name>
<evidence type="ECO:0000313" key="2">
    <source>
        <dbReference type="Proteomes" id="UP000005466"/>
    </source>
</evidence>
<gene>
    <name evidence="1" type="ORF">Pgy4_40707</name>
</gene>
<dbReference type="BioCyc" id="PSYR875330:G11XH-7808-MONOMER"/>
<proteinExistence type="predicted"/>
<evidence type="ECO:0000313" key="1">
    <source>
        <dbReference type="EMBL" id="EGH19309.1"/>
    </source>
</evidence>